<gene>
    <name evidence="5" type="ORF">I5731_07835</name>
</gene>
<feature type="domain" description="HTH rpiR-type" evidence="4">
    <location>
        <begin position="17"/>
        <end position="93"/>
    </location>
</feature>
<dbReference type="Pfam" id="PF01418">
    <property type="entry name" value="HTH_6"/>
    <property type="match status" value="1"/>
</dbReference>
<evidence type="ECO:0000259" key="4">
    <source>
        <dbReference type="PROSITE" id="PS51071"/>
    </source>
</evidence>
<evidence type="ECO:0000256" key="2">
    <source>
        <dbReference type="ARBA" id="ARBA00023125"/>
    </source>
</evidence>
<dbReference type="InterPro" id="IPR047640">
    <property type="entry name" value="RpiR-like"/>
</dbReference>
<evidence type="ECO:0000313" key="5">
    <source>
        <dbReference type="EMBL" id="MBH0237726.1"/>
    </source>
</evidence>
<organism evidence="5 6">
    <name type="scientific">Methylobrevis albus</name>
    <dbReference type="NCBI Taxonomy" id="2793297"/>
    <lineage>
        <taxon>Bacteria</taxon>
        <taxon>Pseudomonadati</taxon>
        <taxon>Pseudomonadota</taxon>
        <taxon>Alphaproteobacteria</taxon>
        <taxon>Hyphomicrobiales</taxon>
        <taxon>Pleomorphomonadaceae</taxon>
        <taxon>Methylobrevis</taxon>
    </lineage>
</organism>
<dbReference type="Gene3D" id="3.40.50.10490">
    <property type="entry name" value="Glucose-6-phosphate isomerase like protein, domain 1"/>
    <property type="match status" value="1"/>
</dbReference>
<dbReference type="AlphaFoldDB" id="A0A931I2I2"/>
<dbReference type="Proteomes" id="UP000631694">
    <property type="component" value="Unassembled WGS sequence"/>
</dbReference>
<evidence type="ECO:0000313" key="6">
    <source>
        <dbReference type="Proteomes" id="UP000631694"/>
    </source>
</evidence>
<dbReference type="SUPFAM" id="SSF53697">
    <property type="entry name" value="SIS domain"/>
    <property type="match status" value="1"/>
</dbReference>
<keyword evidence="1" id="KW-0805">Transcription regulation</keyword>
<sequence length="285" mass="30563">MSDEAAGADGRAPRDFDSLRDLLLARRPSLPKRLAQVASFAMANPDDIAFGTAASIAEAAEVQPSTLVRFAQALGYQGFSELQSVFRSRLRDRVLDYDERLQALAGHVGGTARSGLLFAGFAHAAEQSVRTLRDRIDPARLDAAVETLARADTIYLIGQRRSFPVTSYMSYAMGKLGIRNVLIGSAVGTDAETVTFAGPRDAALAVSFTPYASTTIELSRQLTARGVPLITITDSPFSPLAAFGAVWFEVVEVDYEGFRPLSATLALAMTLTVAVAEARREPAET</sequence>
<dbReference type="RefSeq" id="WP_197310805.1">
    <property type="nucleotide sequence ID" value="NZ_JADZLT010000049.1"/>
</dbReference>
<evidence type="ECO:0000256" key="1">
    <source>
        <dbReference type="ARBA" id="ARBA00023015"/>
    </source>
</evidence>
<dbReference type="PROSITE" id="PS51071">
    <property type="entry name" value="HTH_RPIR"/>
    <property type="match status" value="1"/>
</dbReference>
<dbReference type="InterPro" id="IPR009057">
    <property type="entry name" value="Homeodomain-like_sf"/>
</dbReference>
<dbReference type="GO" id="GO:0003677">
    <property type="term" value="F:DNA binding"/>
    <property type="evidence" value="ECO:0007669"/>
    <property type="project" value="UniProtKB-KW"/>
</dbReference>
<dbReference type="Pfam" id="PF01380">
    <property type="entry name" value="SIS"/>
    <property type="match status" value="1"/>
</dbReference>
<dbReference type="GO" id="GO:0003700">
    <property type="term" value="F:DNA-binding transcription factor activity"/>
    <property type="evidence" value="ECO:0007669"/>
    <property type="project" value="InterPro"/>
</dbReference>
<evidence type="ECO:0000256" key="3">
    <source>
        <dbReference type="ARBA" id="ARBA00023163"/>
    </source>
</evidence>
<dbReference type="GO" id="GO:1901135">
    <property type="term" value="P:carbohydrate derivative metabolic process"/>
    <property type="evidence" value="ECO:0007669"/>
    <property type="project" value="InterPro"/>
</dbReference>
<protein>
    <submittedName>
        <fullName evidence="5">MurR/RpiR family transcriptional regulator</fullName>
    </submittedName>
</protein>
<dbReference type="SUPFAM" id="SSF46689">
    <property type="entry name" value="Homeodomain-like"/>
    <property type="match status" value="1"/>
</dbReference>
<keyword evidence="6" id="KW-1185">Reference proteome</keyword>
<keyword evidence="3" id="KW-0804">Transcription</keyword>
<dbReference type="InterPro" id="IPR036388">
    <property type="entry name" value="WH-like_DNA-bd_sf"/>
</dbReference>
<dbReference type="PANTHER" id="PTHR30514">
    <property type="entry name" value="GLUCOKINASE"/>
    <property type="match status" value="1"/>
</dbReference>
<name>A0A931I2I2_9HYPH</name>
<dbReference type="InterPro" id="IPR035472">
    <property type="entry name" value="RpiR-like_SIS"/>
</dbReference>
<dbReference type="Gene3D" id="1.10.10.10">
    <property type="entry name" value="Winged helix-like DNA-binding domain superfamily/Winged helix DNA-binding domain"/>
    <property type="match status" value="1"/>
</dbReference>
<dbReference type="InterPro" id="IPR001347">
    <property type="entry name" value="SIS_dom"/>
</dbReference>
<dbReference type="InterPro" id="IPR000281">
    <property type="entry name" value="HTH_RpiR"/>
</dbReference>
<accession>A0A931I2I2</accession>
<dbReference type="PANTHER" id="PTHR30514:SF20">
    <property type="entry name" value="TRANSCRIPTIONAL REGULATOR"/>
    <property type="match status" value="1"/>
</dbReference>
<comment type="caution">
    <text evidence="5">The sequence shown here is derived from an EMBL/GenBank/DDBJ whole genome shotgun (WGS) entry which is preliminary data.</text>
</comment>
<dbReference type="EMBL" id="JADZLT010000049">
    <property type="protein sequence ID" value="MBH0237726.1"/>
    <property type="molecule type" value="Genomic_DNA"/>
</dbReference>
<dbReference type="CDD" id="cd05013">
    <property type="entry name" value="SIS_RpiR"/>
    <property type="match status" value="1"/>
</dbReference>
<proteinExistence type="predicted"/>
<dbReference type="GO" id="GO:0097367">
    <property type="term" value="F:carbohydrate derivative binding"/>
    <property type="evidence" value="ECO:0007669"/>
    <property type="project" value="InterPro"/>
</dbReference>
<reference evidence="5" key="1">
    <citation type="submission" date="2020-12" db="EMBL/GenBank/DDBJ databases">
        <title>Methylobrevis albus sp. nov., isolated from fresh water lack sediment.</title>
        <authorList>
            <person name="Zou Q."/>
        </authorList>
    </citation>
    <scope>NUCLEOTIDE SEQUENCE</scope>
    <source>
        <strain evidence="5">L22</strain>
    </source>
</reference>
<dbReference type="InterPro" id="IPR046348">
    <property type="entry name" value="SIS_dom_sf"/>
</dbReference>
<keyword evidence="2" id="KW-0238">DNA-binding</keyword>